<evidence type="ECO:0000313" key="3">
    <source>
        <dbReference type="Proteomes" id="UP000237797"/>
    </source>
</evidence>
<dbReference type="AlphaFoldDB" id="A0A2T0LFM5"/>
<evidence type="ECO:0000313" key="2">
    <source>
        <dbReference type="EMBL" id="PRX41018.1"/>
    </source>
</evidence>
<reference evidence="2 3" key="1">
    <citation type="submission" date="2018-03" db="EMBL/GenBank/DDBJ databases">
        <title>Genomic Encyclopedia of Archaeal and Bacterial Type Strains, Phase II (KMG-II): from individual species to whole genera.</title>
        <authorList>
            <person name="Goeker M."/>
        </authorList>
    </citation>
    <scope>NUCLEOTIDE SEQUENCE [LARGE SCALE GENOMIC DNA]</scope>
    <source>
        <strain evidence="2 3">DSM 44946</strain>
    </source>
</reference>
<organism evidence="2 3">
    <name type="scientific">Planifilum fimeticola</name>
    <dbReference type="NCBI Taxonomy" id="201975"/>
    <lineage>
        <taxon>Bacteria</taxon>
        <taxon>Bacillati</taxon>
        <taxon>Bacillota</taxon>
        <taxon>Bacilli</taxon>
        <taxon>Bacillales</taxon>
        <taxon>Thermoactinomycetaceae</taxon>
        <taxon>Planifilum</taxon>
    </lineage>
</organism>
<name>A0A2T0LFM5_9BACL</name>
<evidence type="ECO:0000256" key="1">
    <source>
        <dbReference type="SAM" id="Phobius"/>
    </source>
</evidence>
<accession>A0A2T0LFM5</accession>
<keyword evidence="1" id="KW-0472">Membrane</keyword>
<protein>
    <submittedName>
        <fullName evidence="2">Uncharacterized protein</fullName>
    </submittedName>
</protein>
<keyword evidence="1" id="KW-0812">Transmembrane</keyword>
<keyword evidence="1" id="KW-1133">Transmembrane helix</keyword>
<gene>
    <name evidence="2" type="ORF">CLV97_10969</name>
</gene>
<feature type="transmembrane region" description="Helical" evidence="1">
    <location>
        <begin position="6"/>
        <end position="27"/>
    </location>
</feature>
<dbReference type="EMBL" id="PVNE01000009">
    <property type="protein sequence ID" value="PRX41018.1"/>
    <property type="molecule type" value="Genomic_DNA"/>
</dbReference>
<dbReference type="Proteomes" id="UP000237797">
    <property type="component" value="Unassembled WGS sequence"/>
</dbReference>
<comment type="caution">
    <text evidence="2">The sequence shown here is derived from an EMBL/GenBank/DDBJ whole genome shotgun (WGS) entry which is preliminary data.</text>
</comment>
<dbReference type="RefSeq" id="WP_281257592.1">
    <property type="nucleotide sequence ID" value="NZ_PVNE01000009.1"/>
</dbReference>
<proteinExistence type="predicted"/>
<sequence length="43" mass="4767">MAEGNFLTLFGVPLAIIVLAVISYFLVGKEDTEDESYDEKELS</sequence>
<keyword evidence="3" id="KW-1185">Reference proteome</keyword>